<evidence type="ECO:0000313" key="8">
    <source>
        <dbReference type="WBParaSite" id="scf7180000422548.g9199"/>
    </source>
</evidence>
<dbReference type="AlphaFoldDB" id="A0A915P4C7"/>
<evidence type="ECO:0000256" key="1">
    <source>
        <dbReference type="ARBA" id="ARBA00009995"/>
    </source>
</evidence>
<keyword evidence="3" id="KW-0328">Glycosyltransferase</keyword>
<feature type="compositionally biased region" description="Basic and acidic residues" evidence="5">
    <location>
        <begin position="420"/>
        <end position="436"/>
    </location>
</feature>
<keyword evidence="4" id="KW-0808">Transferase</keyword>
<sequence>MYLKLILNIFLLLILINISIGIKCKCPENGKKKLRHSRVKRGGFCDCLGFGKRQNNSGKNSEDKVEEGSHVTGQVESNLSYLGKTFKGESSTGKDYETYKGSEIEEEHFNDMVVFSDKEKVKMPKGNFRMIRIPVDERHYDESQPEGEKLFNHRIDQEYRNFGIYEEIIKNNLIDIPNVGKRHIFDWLRSQNYFFGIAEFEVMPASFAVFEALGIKTTFDVMNTSLYTRFVQFYFDGHNKEEEENFYKFVPENDSAKPGDWNPENGILTNEVRFNENVGKHKEANIELLDEFKESFKFYEKFGYKPSKFEDLYKKIKFHFINQHPKGRFQYFPNFDNVMYIGGIPECIVYVAFGTVYEDGGLKDNLLEILKIFNGHQNCLFKIRIGKNEITETYKADNIEFLEGFAPQQEILGGAGSSKKGSDKESAKKSSGKDLDKGKQLAVDNFNRFEADEIKEENAIEFLNRNTLGGFYNFDQDNSSKKRDMLVYTDINALQINSKNINIIYLPHTSSFAEDMRKYIHLGIYKEFIENTQVNIGNSYEIGILDYLKQYKYSFGMAEFEIMAGSFEVFHALGIKTTFNVAATVFFPKYLQLLGVDVTDHIIPEFITAKPGDWNKKTGICNKNSKRYFENNKEHGKRNRSLIATFDDTYKEFYHHLFTDYQKNRGLNEPIPFNELFGNINYHFINQNKFGLFKDFPKLEDKIMYIGGTAVEEKEILTGNKVERNEPPCVVFISFGSGDAFGISQRIGRSQEMIKEFLPYAENCIFKARLDPGTLPAELHHPNIVLTEQLVEQQNILPILELVGEKDLSGSCKYQNAAEELRNKIHRNLENNGLIKDEFFSKISEFIGE</sequence>
<keyword evidence="7" id="KW-1185">Reference proteome</keyword>
<dbReference type="WBParaSite" id="scf7180000422548.g9199">
    <property type="protein sequence ID" value="scf7180000422548.g9199"/>
    <property type="gene ID" value="scf7180000422548.g9199"/>
</dbReference>
<dbReference type="GO" id="GO:0015020">
    <property type="term" value="F:glucuronosyltransferase activity"/>
    <property type="evidence" value="ECO:0007669"/>
    <property type="project" value="UniProtKB-EC"/>
</dbReference>
<dbReference type="SUPFAM" id="SSF53756">
    <property type="entry name" value="UDP-Glycosyltransferase/glycogen phosphorylase"/>
    <property type="match status" value="1"/>
</dbReference>
<name>A0A915P4C7_9BILA</name>
<organism evidence="7 8">
    <name type="scientific">Meloidogyne floridensis</name>
    <dbReference type="NCBI Taxonomy" id="298350"/>
    <lineage>
        <taxon>Eukaryota</taxon>
        <taxon>Metazoa</taxon>
        <taxon>Ecdysozoa</taxon>
        <taxon>Nematoda</taxon>
        <taxon>Chromadorea</taxon>
        <taxon>Rhabditida</taxon>
        <taxon>Tylenchina</taxon>
        <taxon>Tylenchomorpha</taxon>
        <taxon>Tylenchoidea</taxon>
        <taxon>Meloidogynidae</taxon>
        <taxon>Meloidogyninae</taxon>
        <taxon>Meloidogyne</taxon>
    </lineage>
</organism>
<feature type="signal peptide" evidence="6">
    <location>
        <begin position="1"/>
        <end position="21"/>
    </location>
</feature>
<dbReference type="InterPro" id="IPR050271">
    <property type="entry name" value="UDP-glycosyltransferase"/>
</dbReference>
<comment type="similarity">
    <text evidence="1">Belongs to the UDP-glycosyltransferase family.</text>
</comment>
<dbReference type="PANTHER" id="PTHR48043">
    <property type="entry name" value="EG:EG0003.4 PROTEIN-RELATED"/>
    <property type="match status" value="1"/>
</dbReference>
<evidence type="ECO:0000256" key="5">
    <source>
        <dbReference type="SAM" id="MobiDB-lite"/>
    </source>
</evidence>
<evidence type="ECO:0000256" key="6">
    <source>
        <dbReference type="SAM" id="SignalP"/>
    </source>
</evidence>
<protein>
    <recommendedName>
        <fullName evidence="2">glucuronosyltransferase</fullName>
        <ecNumber evidence="2">2.4.1.17</ecNumber>
    </recommendedName>
</protein>
<evidence type="ECO:0000256" key="3">
    <source>
        <dbReference type="ARBA" id="ARBA00022676"/>
    </source>
</evidence>
<keyword evidence="6" id="KW-0732">Signal</keyword>
<dbReference type="Proteomes" id="UP000887560">
    <property type="component" value="Unplaced"/>
</dbReference>
<feature type="region of interest" description="Disordered" evidence="5">
    <location>
        <begin position="413"/>
        <end position="436"/>
    </location>
</feature>
<evidence type="ECO:0000256" key="2">
    <source>
        <dbReference type="ARBA" id="ARBA00012544"/>
    </source>
</evidence>
<evidence type="ECO:0000313" key="7">
    <source>
        <dbReference type="Proteomes" id="UP000887560"/>
    </source>
</evidence>
<dbReference type="PANTHER" id="PTHR48043:SF145">
    <property type="entry name" value="FI06409P-RELATED"/>
    <property type="match status" value="1"/>
</dbReference>
<feature type="chain" id="PRO_5037367670" description="glucuronosyltransferase" evidence="6">
    <location>
        <begin position="22"/>
        <end position="849"/>
    </location>
</feature>
<dbReference type="EC" id="2.4.1.17" evidence="2"/>
<accession>A0A915P4C7</accession>
<proteinExistence type="inferred from homology"/>
<evidence type="ECO:0000256" key="4">
    <source>
        <dbReference type="ARBA" id="ARBA00022679"/>
    </source>
</evidence>
<reference evidence="8" key="1">
    <citation type="submission" date="2022-11" db="UniProtKB">
        <authorList>
            <consortium name="WormBaseParasite"/>
        </authorList>
    </citation>
    <scope>IDENTIFICATION</scope>
</reference>